<dbReference type="PANTHER" id="PTHR42988">
    <property type="entry name" value="PHOSPHOHYDROLASE"/>
    <property type="match status" value="1"/>
</dbReference>
<comment type="caution">
    <text evidence="6">The sequence shown here is derived from an EMBL/GenBank/DDBJ whole genome shotgun (WGS) entry which is preliminary data.</text>
</comment>
<dbReference type="GO" id="GO:0016787">
    <property type="term" value="F:hydrolase activity"/>
    <property type="evidence" value="ECO:0007669"/>
    <property type="project" value="UniProtKB-KW"/>
</dbReference>
<dbReference type="AlphaFoldDB" id="A0A023D412"/>
<keyword evidence="7" id="KW-1185">Reference proteome</keyword>
<proteinExistence type="inferred from homology"/>
<feature type="domain" description="Calcineurin-like phosphoesterase" evidence="5">
    <location>
        <begin position="18"/>
        <end position="232"/>
    </location>
</feature>
<evidence type="ECO:0000256" key="1">
    <source>
        <dbReference type="ARBA" id="ARBA00022723"/>
    </source>
</evidence>
<evidence type="ECO:0000313" key="7">
    <source>
        <dbReference type="Proteomes" id="UP000019760"/>
    </source>
</evidence>
<dbReference type="OrthoDB" id="9794568at2"/>
<dbReference type="Pfam" id="PF00149">
    <property type="entry name" value="Metallophos"/>
    <property type="match status" value="1"/>
</dbReference>
<dbReference type="InterPro" id="IPR004843">
    <property type="entry name" value="Calcineurin-like_PHP"/>
</dbReference>
<sequence>MRIGYENLMPESFPPVVRIAHLSDVHLPPPLPVAAGDLMNKRALSLLSWHFNRRHHHLAALGDAVVADIAAHHPALIAMTGDLTNFGLIPEMEAGAAWLAGLPAPAVIVPGNHDRMTGLPWAKGLALWSPWMAPDEAHFPYVRRIGPVALIGVNSAVPSPPFMAYGRVGARQTARLAALLRRLRGSCRVVLIHHPPRTGLVPWRKSLLDSRAVTAALKAAGAELVLHGHSHDASASTVRGAGIPLIGSASASLDSSKPGRRAGWNALDIRREDEAWRIDLTRRVLRPAGDGLETLTQRSWLRPVS</sequence>
<evidence type="ECO:0000256" key="2">
    <source>
        <dbReference type="ARBA" id="ARBA00022801"/>
    </source>
</evidence>
<organism evidence="6 7">
    <name type="scientific">Acidomonas methanolica NBRC 104435</name>
    <dbReference type="NCBI Taxonomy" id="1231351"/>
    <lineage>
        <taxon>Bacteria</taxon>
        <taxon>Pseudomonadati</taxon>
        <taxon>Pseudomonadota</taxon>
        <taxon>Alphaproteobacteria</taxon>
        <taxon>Acetobacterales</taxon>
        <taxon>Acetobacteraceae</taxon>
        <taxon>Acidomonas</taxon>
    </lineage>
</organism>
<reference evidence="7" key="1">
    <citation type="journal article" date="2014" name="FEMS Microbiol. Lett.">
        <title>Draft Genomic DNA Sequence of the Facultatively Methylotrophic Bacterium Acidomonas methanolica type strain MB58.</title>
        <authorList>
            <person name="Higashiura N."/>
            <person name="Hadano H."/>
            <person name="Hirakawa H."/>
            <person name="Matsutani M."/>
            <person name="Takabe S."/>
            <person name="Matsushita K."/>
            <person name="Azuma Y."/>
        </authorList>
    </citation>
    <scope>NUCLEOTIDE SEQUENCE [LARGE SCALE GENOMIC DNA]</scope>
    <source>
        <strain evidence="7">MB58</strain>
    </source>
</reference>
<keyword evidence="2" id="KW-0378">Hydrolase</keyword>
<evidence type="ECO:0000256" key="3">
    <source>
        <dbReference type="ARBA" id="ARBA00023004"/>
    </source>
</evidence>
<name>A0A023D412_ACIMT</name>
<reference evidence="6 7" key="2">
    <citation type="journal article" date="2014" name="FEMS Microbiol. Lett.">
        <title>Draft genomic DNA sequence of the facultatively methylotrophic bacterium Acidomonas methanolica type strain MB58.</title>
        <authorList>
            <person name="Higashiura N."/>
            <person name="Hadano H."/>
            <person name="Hirakawa H."/>
            <person name="Matsutani M."/>
            <person name="Takabe S."/>
            <person name="Matsushita K."/>
            <person name="Azuma Y."/>
        </authorList>
    </citation>
    <scope>NUCLEOTIDE SEQUENCE [LARGE SCALE GENOMIC DNA]</scope>
    <source>
        <strain evidence="6 7">MB58</strain>
    </source>
</reference>
<dbReference type="PANTHER" id="PTHR42988:SF2">
    <property type="entry name" value="CYCLIC NUCLEOTIDE PHOSPHODIESTERASE CBUA0032-RELATED"/>
    <property type="match status" value="1"/>
</dbReference>
<accession>A0A023D412</accession>
<keyword evidence="3" id="KW-0408">Iron</keyword>
<gene>
    <name evidence="6" type="ORF">Amme_031_008</name>
</gene>
<dbReference type="InterPro" id="IPR050884">
    <property type="entry name" value="CNP_phosphodiesterase-III"/>
</dbReference>
<keyword evidence="1" id="KW-0479">Metal-binding</keyword>
<dbReference type="EMBL" id="BAND01000031">
    <property type="protein sequence ID" value="GAJ28546.1"/>
    <property type="molecule type" value="Genomic_DNA"/>
</dbReference>
<comment type="similarity">
    <text evidence="4">Belongs to the cyclic nucleotide phosphodiesterase class-III family.</text>
</comment>
<evidence type="ECO:0000256" key="4">
    <source>
        <dbReference type="ARBA" id="ARBA00025742"/>
    </source>
</evidence>
<dbReference type="SUPFAM" id="SSF56300">
    <property type="entry name" value="Metallo-dependent phosphatases"/>
    <property type="match status" value="1"/>
</dbReference>
<evidence type="ECO:0000313" key="6">
    <source>
        <dbReference type="EMBL" id="GAJ28546.1"/>
    </source>
</evidence>
<evidence type="ECO:0000259" key="5">
    <source>
        <dbReference type="Pfam" id="PF00149"/>
    </source>
</evidence>
<dbReference type="InterPro" id="IPR029052">
    <property type="entry name" value="Metallo-depent_PP-like"/>
</dbReference>
<dbReference type="GO" id="GO:0046872">
    <property type="term" value="F:metal ion binding"/>
    <property type="evidence" value="ECO:0007669"/>
    <property type="project" value="UniProtKB-KW"/>
</dbReference>
<dbReference type="Proteomes" id="UP000019760">
    <property type="component" value="Unassembled WGS sequence"/>
</dbReference>
<dbReference type="Gene3D" id="3.60.21.10">
    <property type="match status" value="1"/>
</dbReference>
<protein>
    <submittedName>
        <fullName evidence="6">Metallophosphoesterase</fullName>
    </submittedName>
</protein>